<dbReference type="Proteomes" id="UP001060085">
    <property type="component" value="Linkage Group LG05"/>
</dbReference>
<reference evidence="2" key="1">
    <citation type="journal article" date="2023" name="Nat. Plants">
        <title>Single-cell RNA sequencing provides a high-resolution roadmap for understanding the multicellular compartmentation of specialized metabolism.</title>
        <authorList>
            <person name="Sun S."/>
            <person name="Shen X."/>
            <person name="Li Y."/>
            <person name="Li Y."/>
            <person name="Wang S."/>
            <person name="Li R."/>
            <person name="Zhang H."/>
            <person name="Shen G."/>
            <person name="Guo B."/>
            <person name="Wei J."/>
            <person name="Xu J."/>
            <person name="St-Pierre B."/>
            <person name="Chen S."/>
            <person name="Sun C."/>
        </authorList>
    </citation>
    <scope>NUCLEOTIDE SEQUENCE [LARGE SCALE GENOMIC DNA]</scope>
</reference>
<organism evidence="1 2">
    <name type="scientific">Catharanthus roseus</name>
    <name type="common">Madagascar periwinkle</name>
    <name type="synonym">Vinca rosea</name>
    <dbReference type="NCBI Taxonomy" id="4058"/>
    <lineage>
        <taxon>Eukaryota</taxon>
        <taxon>Viridiplantae</taxon>
        <taxon>Streptophyta</taxon>
        <taxon>Embryophyta</taxon>
        <taxon>Tracheophyta</taxon>
        <taxon>Spermatophyta</taxon>
        <taxon>Magnoliopsida</taxon>
        <taxon>eudicotyledons</taxon>
        <taxon>Gunneridae</taxon>
        <taxon>Pentapetalae</taxon>
        <taxon>asterids</taxon>
        <taxon>lamiids</taxon>
        <taxon>Gentianales</taxon>
        <taxon>Apocynaceae</taxon>
        <taxon>Rauvolfioideae</taxon>
        <taxon>Vinceae</taxon>
        <taxon>Catharanthinae</taxon>
        <taxon>Catharanthus</taxon>
    </lineage>
</organism>
<dbReference type="EMBL" id="CM044705">
    <property type="protein sequence ID" value="KAI5663622.1"/>
    <property type="molecule type" value="Genomic_DNA"/>
</dbReference>
<comment type="caution">
    <text evidence="1">The sequence shown here is derived from an EMBL/GenBank/DDBJ whole genome shotgun (WGS) entry which is preliminary data.</text>
</comment>
<accession>A0ACC0AT48</accession>
<name>A0ACC0AT48_CATRO</name>
<proteinExistence type="predicted"/>
<protein>
    <submittedName>
        <fullName evidence="1">Uncharacterized protein</fullName>
    </submittedName>
</protein>
<keyword evidence="2" id="KW-1185">Reference proteome</keyword>
<evidence type="ECO:0000313" key="2">
    <source>
        <dbReference type="Proteomes" id="UP001060085"/>
    </source>
</evidence>
<gene>
    <name evidence="1" type="ORF">M9H77_22945</name>
</gene>
<evidence type="ECO:0000313" key="1">
    <source>
        <dbReference type="EMBL" id="KAI5663622.1"/>
    </source>
</evidence>
<sequence>MFTPRGKGLVFGVFSNKLTWRKSSIKRIELDLNPRESENEAVSNNLEREMVATPPFRQGSPMNEGHSGHIYNTILEIGEENAQIRSREEERKDCQKHVQQNIYGE</sequence>